<dbReference type="EMBL" id="CAKKNE010000005">
    <property type="protein sequence ID" value="CAH0378182.1"/>
    <property type="molecule type" value="Genomic_DNA"/>
</dbReference>
<comment type="caution">
    <text evidence="7">The sequence shown here is derived from an EMBL/GenBank/DDBJ whole genome shotgun (WGS) entry which is preliminary data.</text>
</comment>
<dbReference type="InterPro" id="IPR017455">
    <property type="entry name" value="Znf_FYVE-rel"/>
</dbReference>
<keyword evidence="8" id="KW-1185">Reference proteome</keyword>
<dbReference type="Proteomes" id="UP000789595">
    <property type="component" value="Unassembled WGS sequence"/>
</dbReference>
<feature type="compositionally biased region" description="Low complexity" evidence="5">
    <location>
        <begin position="449"/>
        <end position="462"/>
    </location>
</feature>
<dbReference type="Pfam" id="PF01363">
    <property type="entry name" value="FYVE"/>
    <property type="match status" value="1"/>
</dbReference>
<evidence type="ECO:0000313" key="8">
    <source>
        <dbReference type="Proteomes" id="UP000789595"/>
    </source>
</evidence>
<dbReference type="PANTHER" id="PTHR15629:SF2">
    <property type="entry name" value="SH3 DOMAIN-CONTAINING YSC84-LIKE PROTEIN 1"/>
    <property type="match status" value="1"/>
</dbReference>
<dbReference type="SUPFAM" id="SSF57903">
    <property type="entry name" value="FYVE/PHD zinc finger"/>
    <property type="match status" value="1"/>
</dbReference>
<reference evidence="7" key="1">
    <citation type="submission" date="2021-11" db="EMBL/GenBank/DDBJ databases">
        <authorList>
            <consortium name="Genoscope - CEA"/>
            <person name="William W."/>
        </authorList>
    </citation>
    <scope>NUCLEOTIDE SEQUENCE</scope>
</reference>
<dbReference type="Pfam" id="PF04366">
    <property type="entry name" value="Ysc84"/>
    <property type="match status" value="1"/>
</dbReference>
<sequence>MTDVVAESAERQWPPTPPAWIDDRASQRCTGRSCHVVFDGLVERRHHCRFCGNLFCHRCSARKAMLPPQWAIKEPQRTCDTCYSILAPEQEGWIKGNANAERENFLEDDSTTKYLNSPLRFTLGGEIRKASYAIQNLTDRDNVNYWGRDAEYATEMLEAVEGLLFMTVGKVAFIGGVRVGTGLVLAKLPDGTWSAPCAVGNFGVTFGACVGAEVTDMVTGIDRETMEKFANETVSNVMVGGEASVALGLLGRSATGEAYLAASGSQNSEAYMSYSHSRGGYAGVTVDAAYVSVRKDVNEKFYGYKVGARDILGGRVDRPRAAEPLYAALDRFYATVFPQRQGHGDEFYGADGAPPRTFAGGTGYVADNSAYGHRRASGADDLRYDEYGRPILASAEPPAPPRAPPAQPVVRAQPGATAPRVVTAVKAKPAGAKPAGPVRAGRVVAARRSPSAGPVVAAVPPARSAPPPPAYTAPPTVSAVRAVAAAPPPPVAAAPPPAEDAAPPAEPPAEPPAKEPATPEPEVDPLTGLPISSTKKRVVAPKAGLFDEDEEKEV</sequence>
<dbReference type="Gene3D" id="3.30.40.10">
    <property type="entry name" value="Zinc/RING finger domain, C3HC4 (zinc finger)"/>
    <property type="match status" value="1"/>
</dbReference>
<dbReference type="PANTHER" id="PTHR15629">
    <property type="entry name" value="SH3YL1 PROTEIN"/>
    <property type="match status" value="1"/>
</dbReference>
<dbReference type="CDD" id="cd11526">
    <property type="entry name" value="SYLF_FYVE"/>
    <property type="match status" value="1"/>
</dbReference>
<dbReference type="GO" id="GO:0008270">
    <property type="term" value="F:zinc ion binding"/>
    <property type="evidence" value="ECO:0007669"/>
    <property type="project" value="UniProtKB-KW"/>
</dbReference>
<evidence type="ECO:0000256" key="4">
    <source>
        <dbReference type="PROSITE-ProRule" id="PRU00091"/>
    </source>
</evidence>
<dbReference type="GO" id="GO:0035091">
    <property type="term" value="F:phosphatidylinositol binding"/>
    <property type="evidence" value="ECO:0007669"/>
    <property type="project" value="TreeGrafter"/>
</dbReference>
<keyword evidence="3" id="KW-0862">Zinc</keyword>
<dbReference type="SMART" id="SM00064">
    <property type="entry name" value="FYVE"/>
    <property type="match status" value="1"/>
</dbReference>
<feature type="compositionally biased region" description="Pro residues" evidence="5">
    <location>
        <begin position="487"/>
        <end position="511"/>
    </location>
</feature>
<accession>A0A8J2SYQ8</accession>
<dbReference type="InterPro" id="IPR000306">
    <property type="entry name" value="Znf_FYVE"/>
</dbReference>
<keyword evidence="1" id="KW-0479">Metal-binding</keyword>
<name>A0A8J2SYQ8_9STRA</name>
<dbReference type="PROSITE" id="PS50178">
    <property type="entry name" value="ZF_FYVE"/>
    <property type="match status" value="1"/>
</dbReference>
<organism evidence="7 8">
    <name type="scientific">Pelagomonas calceolata</name>
    <dbReference type="NCBI Taxonomy" id="35677"/>
    <lineage>
        <taxon>Eukaryota</taxon>
        <taxon>Sar</taxon>
        <taxon>Stramenopiles</taxon>
        <taxon>Ochrophyta</taxon>
        <taxon>Pelagophyceae</taxon>
        <taxon>Pelagomonadales</taxon>
        <taxon>Pelagomonadaceae</taxon>
        <taxon>Pelagomonas</taxon>
    </lineage>
</organism>
<protein>
    <recommendedName>
        <fullName evidence="6">FYVE-type domain-containing protein</fullName>
    </recommendedName>
</protein>
<feature type="domain" description="FYVE-type" evidence="6">
    <location>
        <begin position="34"/>
        <end position="87"/>
    </location>
</feature>
<feature type="region of interest" description="Disordered" evidence="5">
    <location>
        <begin position="487"/>
        <end position="554"/>
    </location>
</feature>
<dbReference type="InterPro" id="IPR051702">
    <property type="entry name" value="SH3_domain_YSC84-like"/>
</dbReference>
<evidence type="ECO:0000256" key="2">
    <source>
        <dbReference type="ARBA" id="ARBA00022771"/>
    </source>
</evidence>
<evidence type="ECO:0000256" key="5">
    <source>
        <dbReference type="SAM" id="MobiDB-lite"/>
    </source>
</evidence>
<evidence type="ECO:0000259" key="6">
    <source>
        <dbReference type="PROSITE" id="PS50178"/>
    </source>
</evidence>
<feature type="region of interest" description="Disordered" evidence="5">
    <location>
        <begin position="449"/>
        <end position="471"/>
    </location>
</feature>
<evidence type="ECO:0000313" key="7">
    <source>
        <dbReference type="EMBL" id="CAH0378182.1"/>
    </source>
</evidence>
<proteinExistence type="predicted"/>
<keyword evidence="2 4" id="KW-0863">Zinc-finger</keyword>
<evidence type="ECO:0000256" key="1">
    <source>
        <dbReference type="ARBA" id="ARBA00022723"/>
    </source>
</evidence>
<dbReference type="AlphaFoldDB" id="A0A8J2SYQ8"/>
<dbReference type="InterPro" id="IPR007461">
    <property type="entry name" value="Ysc84_actin-binding"/>
</dbReference>
<dbReference type="InterPro" id="IPR011011">
    <property type="entry name" value="Znf_FYVE_PHD"/>
</dbReference>
<dbReference type="OrthoDB" id="443981at2759"/>
<evidence type="ECO:0000256" key="3">
    <source>
        <dbReference type="ARBA" id="ARBA00022833"/>
    </source>
</evidence>
<gene>
    <name evidence="7" type="ORF">PECAL_5P26990</name>
</gene>
<dbReference type="InterPro" id="IPR013083">
    <property type="entry name" value="Znf_RING/FYVE/PHD"/>
</dbReference>